<sequence>MQTIRHLETENSDQHDAEKAGIQQCFMPLESNSDRPYLFVPCQDGYEPSDREYSAYDPDMEDRFNIQ</sequence>
<dbReference type="Proteomes" id="UP000326950">
    <property type="component" value="Unassembled WGS sequence"/>
</dbReference>
<reference evidence="1 2" key="1">
    <citation type="submission" date="2019-04" db="EMBL/GenBank/DDBJ databases">
        <title>Friends and foes A comparative genomics study of 23 Aspergillus species from section Flavi.</title>
        <authorList>
            <consortium name="DOE Joint Genome Institute"/>
            <person name="Kjaerbolling I."/>
            <person name="Vesth T."/>
            <person name="Frisvad J.C."/>
            <person name="Nybo J.L."/>
            <person name="Theobald S."/>
            <person name="Kildgaard S."/>
            <person name="Isbrandt T."/>
            <person name="Kuo A."/>
            <person name="Sato A."/>
            <person name="Lyhne E.K."/>
            <person name="Kogle M.E."/>
            <person name="Wiebenga A."/>
            <person name="Kun R.S."/>
            <person name="Lubbers R.J."/>
            <person name="Makela M.R."/>
            <person name="Barry K."/>
            <person name="Chovatia M."/>
            <person name="Clum A."/>
            <person name="Daum C."/>
            <person name="Haridas S."/>
            <person name="He G."/>
            <person name="LaButti K."/>
            <person name="Lipzen A."/>
            <person name="Mondo S."/>
            <person name="Riley R."/>
            <person name="Salamov A."/>
            <person name="Simmons B.A."/>
            <person name="Magnuson J.K."/>
            <person name="Henrissat B."/>
            <person name="Mortensen U.H."/>
            <person name="Larsen T.O."/>
            <person name="Devries R.P."/>
            <person name="Grigoriev I.V."/>
            <person name="Machida M."/>
            <person name="Baker S.E."/>
            <person name="Andersen M.R."/>
        </authorList>
    </citation>
    <scope>NUCLEOTIDE SEQUENCE [LARGE SCALE GENOMIC DNA]</scope>
    <source>
        <strain evidence="1 2">CBS 117626</strain>
    </source>
</reference>
<dbReference type="EMBL" id="ML738826">
    <property type="protein sequence ID" value="KAE8155600.1"/>
    <property type="molecule type" value="Genomic_DNA"/>
</dbReference>
<proteinExistence type="predicted"/>
<dbReference type="OrthoDB" id="4453902at2759"/>
<accession>A0A5N6UAH0</accession>
<protein>
    <submittedName>
        <fullName evidence="1">Uncharacterized protein</fullName>
    </submittedName>
</protein>
<keyword evidence="2" id="KW-1185">Reference proteome</keyword>
<evidence type="ECO:0000313" key="2">
    <source>
        <dbReference type="Proteomes" id="UP000326950"/>
    </source>
</evidence>
<organism evidence="1 2">
    <name type="scientific">Aspergillus tamarii</name>
    <dbReference type="NCBI Taxonomy" id="41984"/>
    <lineage>
        <taxon>Eukaryota</taxon>
        <taxon>Fungi</taxon>
        <taxon>Dikarya</taxon>
        <taxon>Ascomycota</taxon>
        <taxon>Pezizomycotina</taxon>
        <taxon>Eurotiomycetes</taxon>
        <taxon>Eurotiomycetidae</taxon>
        <taxon>Eurotiales</taxon>
        <taxon>Aspergillaceae</taxon>
        <taxon>Aspergillus</taxon>
        <taxon>Aspergillus subgen. Circumdati</taxon>
    </lineage>
</organism>
<evidence type="ECO:0000313" key="1">
    <source>
        <dbReference type="EMBL" id="KAE8155600.1"/>
    </source>
</evidence>
<gene>
    <name evidence="1" type="ORF">BDV40DRAFT_115147</name>
</gene>
<dbReference type="AlphaFoldDB" id="A0A5N6UAH0"/>
<name>A0A5N6UAH0_ASPTM</name>